<sequence length="170" mass="17099">MTVSLRAWATPLVIGAFLLMGVTGVLMFFHLNTGLAKELHEWAGLLFVAGGLAHLWLNWRAFTTYLKRPLASGIMGLGALALGVSFLSLGGGGPGEAIAGVMQSVGNAPVSVLAQLSGKSADDVVATLSGLGLTGANADSTVSALTGGDREGQMAALGAVFASPATSQSE</sequence>
<dbReference type="AlphaFoldDB" id="C8RZX0"/>
<evidence type="ECO:0000313" key="3">
    <source>
        <dbReference type="EMBL" id="EEW25579.1"/>
    </source>
</evidence>
<evidence type="ECO:0000259" key="2">
    <source>
        <dbReference type="Pfam" id="PF14358"/>
    </source>
</evidence>
<dbReference type="RefSeq" id="WP_008029339.1">
    <property type="nucleotide sequence ID" value="NZ_ACYY01000007.1"/>
</dbReference>
<name>C8RZX0_9RHOB</name>
<keyword evidence="4" id="KW-1185">Reference proteome</keyword>
<accession>C8RZX0</accession>
<evidence type="ECO:0000256" key="1">
    <source>
        <dbReference type="SAM" id="Phobius"/>
    </source>
</evidence>
<comment type="caution">
    <text evidence="3">The sequence shown here is derived from an EMBL/GenBank/DDBJ whole genome shotgun (WGS) entry which is preliminary data.</text>
</comment>
<keyword evidence="1" id="KW-1133">Transmembrane helix</keyword>
<dbReference type="OrthoDB" id="5339490at2"/>
<proteinExistence type="predicted"/>
<feature type="transmembrane region" description="Helical" evidence="1">
    <location>
        <begin position="71"/>
        <end position="89"/>
    </location>
</feature>
<evidence type="ECO:0000313" key="4">
    <source>
        <dbReference type="Proteomes" id="UP000010121"/>
    </source>
</evidence>
<protein>
    <recommendedName>
        <fullName evidence="2">Flavinylation-associated cytochrome domain-containing protein</fullName>
    </recommendedName>
</protein>
<dbReference type="eggNOG" id="ENOG50330HB">
    <property type="taxonomic scope" value="Bacteria"/>
</dbReference>
<dbReference type="Proteomes" id="UP000010121">
    <property type="component" value="Unassembled WGS sequence"/>
</dbReference>
<dbReference type="STRING" id="371731.Rsw2DRAFT_1348"/>
<dbReference type="InterPro" id="IPR025517">
    <property type="entry name" value="DUF4405"/>
</dbReference>
<feature type="transmembrane region" description="Helical" evidence="1">
    <location>
        <begin position="12"/>
        <end position="30"/>
    </location>
</feature>
<keyword evidence="1" id="KW-0812">Transmembrane</keyword>
<dbReference type="EMBL" id="ACYY01000007">
    <property type="protein sequence ID" value="EEW25579.1"/>
    <property type="molecule type" value="Genomic_DNA"/>
</dbReference>
<keyword evidence="1" id="KW-0472">Membrane</keyword>
<reference evidence="3 4" key="1">
    <citation type="submission" date="2009-08" db="EMBL/GenBank/DDBJ databases">
        <title>The draft genome of Rhodobacter sp. SW2.</title>
        <authorList>
            <consortium name="US DOE Joint Genome Institute (JGI-PGF)"/>
            <person name="Lucas S."/>
            <person name="Copeland A."/>
            <person name="Lapidus A."/>
            <person name="Glavina del Rio T."/>
            <person name="Tice H."/>
            <person name="Bruce D."/>
            <person name="Goodwin L."/>
            <person name="Pitluck S."/>
            <person name="Larimer F."/>
            <person name="Land M.L."/>
            <person name="Hauser L."/>
            <person name="Emerson D."/>
        </authorList>
    </citation>
    <scope>NUCLEOTIDE SEQUENCE [LARGE SCALE GENOMIC DNA]</scope>
    <source>
        <strain evidence="3 4">SW2</strain>
    </source>
</reference>
<organism evidence="3 4">
    <name type="scientific">Rhodobacter ferrooxidans</name>
    <dbReference type="NCBI Taxonomy" id="371731"/>
    <lineage>
        <taxon>Bacteria</taxon>
        <taxon>Pseudomonadati</taxon>
        <taxon>Pseudomonadota</taxon>
        <taxon>Alphaproteobacteria</taxon>
        <taxon>Rhodobacterales</taxon>
        <taxon>Rhodobacter group</taxon>
        <taxon>Rhodobacter</taxon>
    </lineage>
</organism>
<feature type="transmembrane region" description="Helical" evidence="1">
    <location>
        <begin position="42"/>
        <end position="59"/>
    </location>
</feature>
<dbReference type="Pfam" id="PF14358">
    <property type="entry name" value="DUF4405"/>
    <property type="match status" value="1"/>
</dbReference>
<feature type="domain" description="Flavinylation-associated cytochrome" evidence="2">
    <location>
        <begin position="8"/>
        <end position="59"/>
    </location>
</feature>
<gene>
    <name evidence="3" type="ORF">Rsw2DRAFT_1348</name>
</gene>